<feature type="transmembrane region" description="Helical" evidence="2">
    <location>
        <begin position="75"/>
        <end position="105"/>
    </location>
</feature>
<protein>
    <submittedName>
        <fullName evidence="3">Uncharacterized protein</fullName>
    </submittedName>
</protein>
<feature type="compositionally biased region" description="Low complexity" evidence="1">
    <location>
        <begin position="21"/>
        <end position="32"/>
    </location>
</feature>
<reference evidence="4" key="1">
    <citation type="submission" date="2019-07" db="EMBL/GenBank/DDBJ databases">
        <title>Arthrobacter KR32 sp. nov., isolated from mountain cheese made of cows milk.</title>
        <authorList>
            <person name="Flegler A."/>
        </authorList>
    </citation>
    <scope>NUCLEOTIDE SEQUENCE [LARGE SCALE GENOMIC DNA]</scope>
    <source>
        <strain evidence="4">KR32</strain>
    </source>
</reference>
<proteinExistence type="predicted"/>
<evidence type="ECO:0000256" key="1">
    <source>
        <dbReference type="SAM" id="MobiDB-lite"/>
    </source>
</evidence>
<keyword evidence="2" id="KW-0472">Membrane</keyword>
<dbReference type="Proteomes" id="UP000326464">
    <property type="component" value="Unassembled WGS sequence"/>
</dbReference>
<keyword evidence="4" id="KW-1185">Reference proteome</keyword>
<evidence type="ECO:0000256" key="2">
    <source>
        <dbReference type="SAM" id="Phobius"/>
    </source>
</evidence>
<organism evidence="3 4">
    <name type="scientific">Arthrobacter bussei</name>
    <dbReference type="NCBI Taxonomy" id="2594179"/>
    <lineage>
        <taxon>Bacteria</taxon>
        <taxon>Bacillati</taxon>
        <taxon>Actinomycetota</taxon>
        <taxon>Actinomycetes</taxon>
        <taxon>Micrococcales</taxon>
        <taxon>Micrococcaceae</taxon>
        <taxon>Arthrobacter</taxon>
    </lineage>
</organism>
<feature type="transmembrane region" description="Helical" evidence="2">
    <location>
        <begin position="47"/>
        <end position="69"/>
    </location>
</feature>
<gene>
    <name evidence="3" type="ORF">FNH21_12840</name>
</gene>
<comment type="caution">
    <text evidence="3">The sequence shown here is derived from an EMBL/GenBank/DDBJ whole genome shotgun (WGS) entry which is preliminary data.</text>
</comment>
<dbReference type="AlphaFoldDB" id="A0A7X1TPI6"/>
<keyword evidence="2" id="KW-1133">Transmembrane helix</keyword>
<dbReference type="RefSeq" id="WP_152816301.1">
    <property type="nucleotide sequence ID" value="NZ_VJXX01000004.1"/>
</dbReference>
<feature type="region of interest" description="Disordered" evidence="1">
    <location>
        <begin position="1"/>
        <end position="34"/>
    </location>
</feature>
<feature type="transmembrane region" description="Helical" evidence="2">
    <location>
        <begin position="145"/>
        <end position="164"/>
    </location>
</feature>
<feature type="transmembrane region" description="Helical" evidence="2">
    <location>
        <begin position="112"/>
        <end position="133"/>
    </location>
</feature>
<sequence>MIAPRGPAEPDDGAGRDSAADDGTGTPAGAVGSADAGLTPSRHHVTFGIGAVVVGFLVGVVTLALVFALRWGPGGLGIFVIALWYGLGIGFVTGLPLGVVVGYLLRPVRNQWIHVGVFFVAFAVAAFVVAVLLSPSTALGDGLPTALVIGGAGALARASVWKLVRTQ</sequence>
<keyword evidence="2" id="KW-0812">Transmembrane</keyword>
<dbReference type="OrthoDB" id="4948177at2"/>
<accession>A0A7X1TPI6</accession>
<name>A0A7X1TPI6_9MICC</name>
<dbReference type="EMBL" id="VJXX01000004">
    <property type="protein sequence ID" value="MPY11591.1"/>
    <property type="molecule type" value="Genomic_DNA"/>
</dbReference>
<evidence type="ECO:0000313" key="3">
    <source>
        <dbReference type="EMBL" id="MPY11591.1"/>
    </source>
</evidence>
<evidence type="ECO:0000313" key="4">
    <source>
        <dbReference type="Proteomes" id="UP000326464"/>
    </source>
</evidence>